<sequence>MFDVFAKYLQSKADFTPAEIEQIRVASVLKTLRKRHYLLQAGDIWTYNAFVTSGCLRTYSVDAKGAEHIISFAVENWWTGDQESLTSGQPSRYTIEAVEDAEVLLIKKDDFDQLRRDIPTLDGVINTIFHRSFIAAQSRIHSAISYSAEEKYREFLQKYPGFALRIPQHMIASYLGVTTETLSRIRRHLT</sequence>
<reference evidence="2 3" key="1">
    <citation type="submission" date="2017-01" db="EMBL/GenBank/DDBJ databases">
        <title>A new Hymenobacter.</title>
        <authorList>
            <person name="Liang Y."/>
            <person name="Feng F."/>
        </authorList>
    </citation>
    <scope>NUCLEOTIDE SEQUENCE [LARGE SCALE GENOMIC DNA]</scope>
    <source>
        <strain evidence="2">MIMBbqt21</strain>
    </source>
</reference>
<feature type="domain" description="Cyclic nucleotide-binding" evidence="1">
    <location>
        <begin position="37"/>
        <end position="114"/>
    </location>
</feature>
<name>A0A243WBA7_9BACT</name>
<dbReference type="Proteomes" id="UP000194873">
    <property type="component" value="Unassembled WGS sequence"/>
</dbReference>
<organism evidence="2 3">
    <name type="scientific">Hymenobacter crusticola</name>
    <dbReference type="NCBI Taxonomy" id="1770526"/>
    <lineage>
        <taxon>Bacteria</taxon>
        <taxon>Pseudomonadati</taxon>
        <taxon>Bacteroidota</taxon>
        <taxon>Cytophagia</taxon>
        <taxon>Cytophagales</taxon>
        <taxon>Hymenobacteraceae</taxon>
        <taxon>Hymenobacter</taxon>
    </lineage>
</organism>
<dbReference type="PROSITE" id="PS50042">
    <property type="entry name" value="CNMP_BINDING_3"/>
    <property type="match status" value="1"/>
</dbReference>
<dbReference type="RefSeq" id="WP_086595730.1">
    <property type="nucleotide sequence ID" value="NZ_MTSE01000011.1"/>
</dbReference>
<dbReference type="AlphaFoldDB" id="A0A243WBA7"/>
<dbReference type="CDD" id="cd00038">
    <property type="entry name" value="CAP_ED"/>
    <property type="match status" value="1"/>
</dbReference>
<evidence type="ECO:0000313" key="3">
    <source>
        <dbReference type="Proteomes" id="UP000194873"/>
    </source>
</evidence>
<evidence type="ECO:0000313" key="2">
    <source>
        <dbReference type="EMBL" id="OUJ72287.1"/>
    </source>
</evidence>
<dbReference type="OrthoDB" id="667553at2"/>
<comment type="caution">
    <text evidence="2">The sequence shown here is derived from an EMBL/GenBank/DDBJ whole genome shotgun (WGS) entry which is preliminary data.</text>
</comment>
<keyword evidence="3" id="KW-1185">Reference proteome</keyword>
<dbReference type="Pfam" id="PF00027">
    <property type="entry name" value="cNMP_binding"/>
    <property type="match status" value="1"/>
</dbReference>
<evidence type="ECO:0000259" key="1">
    <source>
        <dbReference type="PROSITE" id="PS50042"/>
    </source>
</evidence>
<accession>A0A243WBA7</accession>
<dbReference type="InterPro" id="IPR018490">
    <property type="entry name" value="cNMP-bd_dom_sf"/>
</dbReference>
<dbReference type="SUPFAM" id="SSF51206">
    <property type="entry name" value="cAMP-binding domain-like"/>
    <property type="match status" value="1"/>
</dbReference>
<dbReference type="InterPro" id="IPR000595">
    <property type="entry name" value="cNMP-bd_dom"/>
</dbReference>
<dbReference type="Gene3D" id="2.60.120.10">
    <property type="entry name" value="Jelly Rolls"/>
    <property type="match status" value="1"/>
</dbReference>
<proteinExistence type="predicted"/>
<gene>
    <name evidence="2" type="ORF">BXP70_18680</name>
</gene>
<protein>
    <submittedName>
        <fullName evidence="2">Cyclic nucleotide-binding protein</fullName>
    </submittedName>
</protein>
<dbReference type="InterPro" id="IPR014710">
    <property type="entry name" value="RmlC-like_jellyroll"/>
</dbReference>
<dbReference type="EMBL" id="MTSE01000011">
    <property type="protein sequence ID" value="OUJ72287.1"/>
    <property type="molecule type" value="Genomic_DNA"/>
</dbReference>